<dbReference type="InterPro" id="IPR007325">
    <property type="entry name" value="KFase/CYL"/>
</dbReference>
<organism evidence="1 2">
    <name type="scientific">Agrococcus jenensis</name>
    <dbReference type="NCBI Taxonomy" id="46353"/>
    <lineage>
        <taxon>Bacteria</taxon>
        <taxon>Bacillati</taxon>
        <taxon>Actinomycetota</taxon>
        <taxon>Actinomycetes</taxon>
        <taxon>Micrococcales</taxon>
        <taxon>Microbacteriaceae</taxon>
        <taxon>Agrococcus</taxon>
    </lineage>
</organism>
<proteinExistence type="predicted"/>
<gene>
    <name evidence="1" type="ORF">EDD26_2632</name>
</gene>
<dbReference type="AlphaFoldDB" id="A0A3N2AW38"/>
<name>A0A3N2AW38_9MICO</name>
<sequence>MPADASRLVDLSHPIRDGMPVYPGDPGVSIGPALTVDADGVDVAGIRMGSHTGTHVDAPSHTVRGGRTMADVGLDELVGDAVVLRVPGLAEGEVYDWDRLEAHGSLPAQLPPIVLIDTGWARWFDDERRTRHPALAAEAAEELLRRGMRVLGVDTLSPDATAGGAAFPVHDAVLGSGRLIVENVANLDAVPDRVRVGFFPLRLAGDGAPVRAVAFLD</sequence>
<accession>A0A3N2AW38</accession>
<dbReference type="RefSeq" id="WP_123698119.1">
    <property type="nucleotide sequence ID" value="NZ_RKHJ01000001.1"/>
</dbReference>
<protein>
    <submittedName>
        <fullName evidence="1">Kynurenine formamidase</fullName>
    </submittedName>
</protein>
<dbReference type="PANTHER" id="PTHR31118:SF32">
    <property type="entry name" value="KYNURENINE FORMAMIDASE"/>
    <property type="match status" value="1"/>
</dbReference>
<dbReference type="PANTHER" id="PTHR31118">
    <property type="entry name" value="CYCLASE-LIKE PROTEIN 2"/>
    <property type="match status" value="1"/>
</dbReference>
<dbReference type="InterPro" id="IPR037175">
    <property type="entry name" value="KFase_sf"/>
</dbReference>
<dbReference type="GO" id="GO:0019441">
    <property type="term" value="P:L-tryptophan catabolic process to kynurenine"/>
    <property type="evidence" value="ECO:0007669"/>
    <property type="project" value="InterPro"/>
</dbReference>
<dbReference type="OrthoDB" id="7067800at2"/>
<dbReference type="GO" id="GO:0004061">
    <property type="term" value="F:arylformamidase activity"/>
    <property type="evidence" value="ECO:0007669"/>
    <property type="project" value="InterPro"/>
</dbReference>
<dbReference type="Gene3D" id="3.50.30.50">
    <property type="entry name" value="Putative cyclase"/>
    <property type="match status" value="1"/>
</dbReference>
<dbReference type="Pfam" id="PF04199">
    <property type="entry name" value="Cyclase"/>
    <property type="match status" value="1"/>
</dbReference>
<dbReference type="EMBL" id="RKHJ01000001">
    <property type="protein sequence ID" value="ROR67224.1"/>
    <property type="molecule type" value="Genomic_DNA"/>
</dbReference>
<evidence type="ECO:0000313" key="2">
    <source>
        <dbReference type="Proteomes" id="UP000275456"/>
    </source>
</evidence>
<evidence type="ECO:0000313" key="1">
    <source>
        <dbReference type="EMBL" id="ROR67224.1"/>
    </source>
</evidence>
<dbReference type="Proteomes" id="UP000275456">
    <property type="component" value="Unassembled WGS sequence"/>
</dbReference>
<keyword evidence="2" id="KW-1185">Reference proteome</keyword>
<reference evidence="1 2" key="1">
    <citation type="submission" date="2018-11" db="EMBL/GenBank/DDBJ databases">
        <title>Sequencing the genomes of 1000 actinobacteria strains.</title>
        <authorList>
            <person name="Klenk H.-P."/>
        </authorList>
    </citation>
    <scope>NUCLEOTIDE SEQUENCE [LARGE SCALE GENOMIC DNA]</scope>
    <source>
        <strain evidence="1 2">DSM 9580</strain>
    </source>
</reference>
<dbReference type="SUPFAM" id="SSF102198">
    <property type="entry name" value="Putative cyclase"/>
    <property type="match status" value="1"/>
</dbReference>
<comment type="caution">
    <text evidence="1">The sequence shown here is derived from an EMBL/GenBank/DDBJ whole genome shotgun (WGS) entry which is preliminary data.</text>
</comment>